<accession>A0A9W9YFE4</accession>
<name>A0A9W9YFE4_9CNID</name>
<dbReference type="PANTHER" id="PTHR15430:SF1">
    <property type="entry name" value="GLOMULIN"/>
    <property type="match status" value="1"/>
</dbReference>
<dbReference type="OrthoDB" id="5973407at2759"/>
<proteinExistence type="predicted"/>
<sequence length="429" mass="48883">MDLDKLLTVTRQVCGIDETEELKAMLNFYHDLGVIVKHGHTVVLQAQWLIDLFKQLIAVRPFDEVNPLYSECWQELEESGILRMTLVDHVFTDFIQKDLSKEDILDMMELYGLIAKFSFLPAVDEHEQRYFVPAQLRSSPSNLCKKEPSNCDPCPLYLRFLDGFVPHGLFPQLLSRCIRWCSDHSPKEAPKLYQNGATFLIGKQTISELTLICKKRFIKIILKQINSLASTITTSAKLAPEVRVFIEDTLQGLSNAFSWLRNLRYELCVACTNCLECGEECTPDDCLHLVRVVPEETLICSEGSCNVIIEVCGLEKWFQGHKTETTVWENFTAIEKDFIEPLRQALKVTRIQYQAELTSKRDEMAGNKSNKKKQSMEFDVQSPDGETLELMPLSDQCEALQSGLYSLDMMESVLARITEIASSRTKGGK</sequence>
<gene>
    <name evidence="1" type="ORF">OS493_005802</name>
</gene>
<dbReference type="Proteomes" id="UP001163046">
    <property type="component" value="Unassembled WGS sequence"/>
</dbReference>
<dbReference type="GO" id="GO:0055105">
    <property type="term" value="F:ubiquitin-protein transferase inhibitor activity"/>
    <property type="evidence" value="ECO:0007669"/>
    <property type="project" value="TreeGrafter"/>
</dbReference>
<evidence type="ECO:0000313" key="1">
    <source>
        <dbReference type="EMBL" id="KAJ7339407.1"/>
    </source>
</evidence>
<evidence type="ECO:0000313" key="2">
    <source>
        <dbReference type="Proteomes" id="UP001163046"/>
    </source>
</evidence>
<dbReference type="InterPro" id="IPR019516">
    <property type="entry name" value="Glomulin/ALF4"/>
</dbReference>
<dbReference type="PANTHER" id="PTHR15430">
    <property type="entry name" value="GLOMULIN"/>
    <property type="match status" value="1"/>
</dbReference>
<comment type="caution">
    <text evidence="1">The sequence shown here is derived from an EMBL/GenBank/DDBJ whole genome shotgun (WGS) entry which is preliminary data.</text>
</comment>
<reference evidence="1" key="1">
    <citation type="submission" date="2023-01" db="EMBL/GenBank/DDBJ databases">
        <title>Genome assembly of the deep-sea coral Lophelia pertusa.</title>
        <authorList>
            <person name="Herrera S."/>
            <person name="Cordes E."/>
        </authorList>
    </citation>
    <scope>NUCLEOTIDE SEQUENCE</scope>
    <source>
        <strain evidence="1">USNM1676648</strain>
        <tissue evidence="1">Polyp</tissue>
    </source>
</reference>
<dbReference type="GO" id="GO:0005737">
    <property type="term" value="C:cytoplasm"/>
    <property type="evidence" value="ECO:0007669"/>
    <property type="project" value="TreeGrafter"/>
</dbReference>
<protein>
    <submittedName>
        <fullName evidence="1">Uncharacterized protein</fullName>
    </submittedName>
</protein>
<dbReference type="AlphaFoldDB" id="A0A9W9YFE4"/>
<organism evidence="1 2">
    <name type="scientific">Desmophyllum pertusum</name>
    <dbReference type="NCBI Taxonomy" id="174260"/>
    <lineage>
        <taxon>Eukaryota</taxon>
        <taxon>Metazoa</taxon>
        <taxon>Cnidaria</taxon>
        <taxon>Anthozoa</taxon>
        <taxon>Hexacorallia</taxon>
        <taxon>Scleractinia</taxon>
        <taxon>Caryophylliina</taxon>
        <taxon>Caryophylliidae</taxon>
        <taxon>Desmophyllum</taxon>
    </lineage>
</organism>
<dbReference type="EMBL" id="MU827779">
    <property type="protein sequence ID" value="KAJ7339407.1"/>
    <property type="molecule type" value="Genomic_DNA"/>
</dbReference>
<keyword evidence="2" id="KW-1185">Reference proteome</keyword>